<gene>
    <name evidence="2" type="ORF">X474_03445</name>
</gene>
<feature type="transmembrane region" description="Helical" evidence="1">
    <location>
        <begin position="12"/>
        <end position="32"/>
    </location>
</feature>
<reference evidence="2 3" key="1">
    <citation type="submission" date="2013-11" db="EMBL/GenBank/DDBJ databases">
        <title>Metagenomic analysis of a methanogenic consortium involved in long chain n-alkane degradation.</title>
        <authorList>
            <person name="Davidova I.A."/>
            <person name="Callaghan A.V."/>
            <person name="Wawrik B."/>
            <person name="Pruitt S."/>
            <person name="Marks C."/>
            <person name="Duncan K.E."/>
            <person name="Suflita J.M."/>
        </authorList>
    </citation>
    <scope>NUCLEOTIDE SEQUENCE [LARGE SCALE GENOMIC DNA]</scope>
    <source>
        <strain evidence="2 3">SPR</strain>
    </source>
</reference>
<dbReference type="AlphaFoldDB" id="A0A0D2K0J9"/>
<keyword evidence="1" id="KW-1133">Transmembrane helix</keyword>
<proteinExistence type="predicted"/>
<protein>
    <submittedName>
        <fullName evidence="2">FeS-binding protein</fullName>
    </submittedName>
</protein>
<feature type="transmembrane region" description="Helical" evidence="1">
    <location>
        <begin position="52"/>
        <end position="72"/>
    </location>
</feature>
<keyword evidence="3" id="KW-1185">Reference proteome</keyword>
<feature type="transmembrane region" description="Helical" evidence="1">
    <location>
        <begin position="92"/>
        <end position="110"/>
    </location>
</feature>
<dbReference type="InParanoid" id="A0A0D2K0J9"/>
<dbReference type="STRING" id="1429043.X474_03445"/>
<accession>A0A0D2K0J9</accession>
<dbReference type="EMBL" id="AZAC01000003">
    <property type="protein sequence ID" value="KIX15265.1"/>
    <property type="molecule type" value="Genomic_DNA"/>
</dbReference>
<organism evidence="2 3">
    <name type="scientific">Dethiosulfatarculus sandiegensis</name>
    <dbReference type="NCBI Taxonomy" id="1429043"/>
    <lineage>
        <taxon>Bacteria</taxon>
        <taxon>Pseudomonadati</taxon>
        <taxon>Thermodesulfobacteriota</taxon>
        <taxon>Desulfarculia</taxon>
        <taxon>Desulfarculales</taxon>
        <taxon>Desulfarculaceae</taxon>
        <taxon>Dethiosulfatarculus</taxon>
    </lineage>
</organism>
<dbReference type="RefSeq" id="WP_044346703.1">
    <property type="nucleotide sequence ID" value="NZ_AZAC01000003.1"/>
</dbReference>
<dbReference type="OrthoDB" id="9787143at2"/>
<keyword evidence="1" id="KW-0472">Membrane</keyword>
<sequence length="153" mass="16808">MKAVLKNPGGKALSWAYGLAVFLALFSGFGQMPILKRYYFSDLPLMGWSQDFYILSDLHYLAAVVLLFLLAWRVSLAAKVRATFKWGPKTKFGWFLLLVLTISGACKAIVNTGAYIPPNILVILDFCHLGSAMVFMISGLAALIMGRKAAQPT</sequence>
<evidence type="ECO:0000256" key="1">
    <source>
        <dbReference type="SAM" id="Phobius"/>
    </source>
</evidence>
<evidence type="ECO:0000313" key="3">
    <source>
        <dbReference type="Proteomes" id="UP000032233"/>
    </source>
</evidence>
<evidence type="ECO:0000313" key="2">
    <source>
        <dbReference type="EMBL" id="KIX15265.1"/>
    </source>
</evidence>
<feature type="transmembrane region" description="Helical" evidence="1">
    <location>
        <begin position="122"/>
        <end position="145"/>
    </location>
</feature>
<comment type="caution">
    <text evidence="2">The sequence shown here is derived from an EMBL/GenBank/DDBJ whole genome shotgun (WGS) entry which is preliminary data.</text>
</comment>
<dbReference type="Proteomes" id="UP000032233">
    <property type="component" value="Unassembled WGS sequence"/>
</dbReference>
<name>A0A0D2K0J9_9BACT</name>
<keyword evidence="1" id="KW-0812">Transmembrane</keyword>